<dbReference type="EMBL" id="SDWT01000002">
    <property type="protein sequence ID" value="RYB91657.1"/>
    <property type="molecule type" value="Genomic_DNA"/>
</dbReference>
<comment type="caution">
    <text evidence="3">The sequence shown here is derived from an EMBL/GenBank/DDBJ whole genome shotgun (WGS) entry which is preliminary data.</text>
</comment>
<feature type="compositionally biased region" description="Acidic residues" evidence="1">
    <location>
        <begin position="43"/>
        <end position="58"/>
    </location>
</feature>
<sequence>MGTRRAGAAAATLLLAALGACGGSGEPDVSEPVESAISAAPSDIDDATSADSDLDGEADPGLALSPDRLCGFLTEQTPRIADLQPAEYAAATFGSALFAFYSEQGLLTDIDGADIDSLTAEGCPAEATALLAMLGARSFKELLSQ</sequence>
<keyword evidence="4" id="KW-1185">Reference proteome</keyword>
<dbReference type="PROSITE" id="PS51257">
    <property type="entry name" value="PROKAR_LIPOPROTEIN"/>
    <property type="match status" value="1"/>
</dbReference>
<gene>
    <name evidence="3" type="ORF">EUA93_15985</name>
</gene>
<protein>
    <recommendedName>
        <fullName evidence="5">DUF732 domain-containing protein</fullName>
    </recommendedName>
</protein>
<organism evidence="3 4">
    <name type="scientific">Nocardioides oleivorans</name>
    <dbReference type="NCBI Taxonomy" id="273676"/>
    <lineage>
        <taxon>Bacteria</taxon>
        <taxon>Bacillati</taxon>
        <taxon>Actinomycetota</taxon>
        <taxon>Actinomycetes</taxon>
        <taxon>Propionibacteriales</taxon>
        <taxon>Nocardioidaceae</taxon>
        <taxon>Nocardioides</taxon>
    </lineage>
</organism>
<proteinExistence type="predicted"/>
<evidence type="ECO:0000256" key="1">
    <source>
        <dbReference type="SAM" id="MobiDB-lite"/>
    </source>
</evidence>
<dbReference type="RefSeq" id="WP_129401324.1">
    <property type="nucleotide sequence ID" value="NZ_SDWT01000002.1"/>
</dbReference>
<dbReference type="Proteomes" id="UP000294071">
    <property type="component" value="Unassembled WGS sequence"/>
</dbReference>
<evidence type="ECO:0000313" key="4">
    <source>
        <dbReference type="Proteomes" id="UP000294071"/>
    </source>
</evidence>
<evidence type="ECO:0000256" key="2">
    <source>
        <dbReference type="SAM" id="SignalP"/>
    </source>
</evidence>
<feature type="region of interest" description="Disordered" evidence="1">
    <location>
        <begin position="23"/>
        <end position="60"/>
    </location>
</feature>
<reference evidence="3 4" key="1">
    <citation type="submission" date="2019-01" db="EMBL/GenBank/DDBJ databases">
        <title>Novel species of Nocardioides.</title>
        <authorList>
            <person name="Liu Q."/>
            <person name="Xin Y.-H."/>
        </authorList>
    </citation>
    <scope>NUCLEOTIDE SEQUENCE [LARGE SCALE GENOMIC DNA]</scope>
    <source>
        <strain evidence="3 4">CGMCC 4.6882</strain>
    </source>
</reference>
<dbReference type="OrthoDB" id="9911420at2"/>
<accession>A0A4Q2RRU6</accession>
<feature type="chain" id="PRO_5020199505" description="DUF732 domain-containing protein" evidence="2">
    <location>
        <begin position="23"/>
        <end position="145"/>
    </location>
</feature>
<dbReference type="AlphaFoldDB" id="A0A4Q2RRU6"/>
<feature type="signal peptide" evidence="2">
    <location>
        <begin position="1"/>
        <end position="22"/>
    </location>
</feature>
<name>A0A4Q2RRU6_9ACTN</name>
<evidence type="ECO:0008006" key="5">
    <source>
        <dbReference type="Google" id="ProtNLM"/>
    </source>
</evidence>
<keyword evidence="2" id="KW-0732">Signal</keyword>
<evidence type="ECO:0000313" key="3">
    <source>
        <dbReference type="EMBL" id="RYB91657.1"/>
    </source>
</evidence>